<dbReference type="EMBL" id="MT162140">
    <property type="protein sequence ID" value="QQM12395.1"/>
    <property type="molecule type" value="Genomic_DNA"/>
</dbReference>
<sequence length="804" mass="92646">MGPSIFKQLLINYQHETLLFWSKMNSIPIYEQNIESIILKNDGFYIFKNDNVFVEALIQNTKNKNANIFIVLSSTQKTDSPHLSIHEIRKCRDLFPGLIINITTPSLYDYENKSIINCDDDKKENSRTKTICDTILKISQHLNINTNKIFIYGSSVAGFLAIRISSIIDGSTAIVINPQINIRSYIQSQNNNLLHNFFEKNSKDLLKEEIDVTIGIKATKHTKIVYAQNILEQKNFQEQYIHFCNETSTPYLGGFDPSLRFKTILYSSTNDNFLDNDQIMLDLINTAIDLSSSHISTDSHSLKPSLRRHDYNAHSSYTGDKNYNAFSKSFYICDKKTQLTSVSKHDYISIELGNEHAFYGSKNLRFNSTSHFEKKVIIVGICIDVNSPSSNENEIAKNLLKCWEKSKQTFEEYLFSLGGSYIIIVYDAEIYIYPDACGTFSVAYSKFSEKFAVGSHPRLVAEIINKTLSKFQKYWTAHKSFSSGGYYYPGNLTEFEDCLQLTPNTFISSKQFRIPSRFYPIRKIEQQDINTALERISEIIDAQVINITSRFKVNISLSGGLDSRVTLAAFNGYIDKVKFFTYRIRSNPILKQDFEIASELAKKLNLNHHAFDIKYGDTIPEYIYNELNGISPGNYAGADLTWAYTNYFDRDSIHIRSNLMEIIRGYHLKNPANKINAYTPKKISSLFRGGTRDEFIGIFDQYLRDIQFHKISGKGYHYSDMFYWEHRMGVFVSNVLRRERPIMDTVMLFNNHELLTLGLSLSIEERKNADIVWKFMEKKYPAVLDVPFSSNGVPFSSIRHKTYQ</sequence>
<protein>
    <recommendedName>
        <fullName evidence="2">Asparagine synthetase domain-containing protein</fullName>
    </recommendedName>
</protein>
<evidence type="ECO:0000313" key="1">
    <source>
        <dbReference type="EMBL" id="QQM12395.1"/>
    </source>
</evidence>
<reference evidence="1" key="1">
    <citation type="submission" date="2020-03" db="EMBL/GenBank/DDBJ databases">
        <title>Comparative analysis of multidrug resistant Escherichia coli ST216 isolates from silver gulls in Australia.</title>
        <authorList>
            <person name="Tarabai H."/>
            <person name="Wyrsch E.R."/>
            <person name="Bitar I."/>
            <person name="Djordjevic S.P."/>
            <person name="Dolejska M."/>
        </authorList>
    </citation>
    <scope>NUCLEOTIDE SEQUENCE</scope>
    <source>
        <strain evidence="1">CE1537</strain>
        <plasmid evidence="1">pCE1537-B</plasmid>
    </source>
</reference>
<dbReference type="AlphaFoldDB" id="A0A7T7GQF6"/>
<dbReference type="Gene3D" id="3.40.50.620">
    <property type="entry name" value="HUPs"/>
    <property type="match status" value="1"/>
</dbReference>
<proteinExistence type="predicted"/>
<dbReference type="InterPro" id="IPR014729">
    <property type="entry name" value="Rossmann-like_a/b/a_fold"/>
</dbReference>
<keyword evidence="1" id="KW-0614">Plasmid</keyword>
<evidence type="ECO:0008006" key="2">
    <source>
        <dbReference type="Google" id="ProtNLM"/>
    </source>
</evidence>
<dbReference type="SUPFAM" id="SSF52402">
    <property type="entry name" value="Adenine nucleotide alpha hydrolases-like"/>
    <property type="match status" value="1"/>
</dbReference>
<organism evidence="1">
    <name type="scientific">Escherichia coli</name>
    <dbReference type="NCBI Taxonomy" id="562"/>
    <lineage>
        <taxon>Bacteria</taxon>
        <taxon>Pseudomonadati</taxon>
        <taxon>Pseudomonadota</taxon>
        <taxon>Gammaproteobacteria</taxon>
        <taxon>Enterobacterales</taxon>
        <taxon>Enterobacteriaceae</taxon>
        <taxon>Escherichia</taxon>
    </lineage>
</organism>
<geneLocation type="plasmid" evidence="1">
    <name>pCE1537-B</name>
</geneLocation>
<accession>A0A7T7GQF6</accession>
<name>A0A7T7GQF6_ECOLX</name>